<dbReference type="PANTHER" id="PTHR33337">
    <property type="entry name" value="GFA DOMAIN-CONTAINING PROTEIN"/>
    <property type="match status" value="1"/>
</dbReference>
<dbReference type="SUPFAM" id="SSF51316">
    <property type="entry name" value="Mss4-like"/>
    <property type="match status" value="1"/>
</dbReference>
<dbReference type="EMBL" id="WUML01000001">
    <property type="protein sequence ID" value="MXN98970.1"/>
    <property type="molecule type" value="Genomic_DNA"/>
</dbReference>
<keyword evidence="2" id="KW-0479">Metal-binding</keyword>
<protein>
    <submittedName>
        <fullName evidence="6">GFA family protein</fullName>
    </submittedName>
</protein>
<reference evidence="6 7" key="1">
    <citation type="submission" date="2019-12" db="EMBL/GenBank/DDBJ databases">
        <title>Shinella granuli gen. nov., sp. nov., and proposal of the reclassification of Zoogloea ramigera ATCC 19623 as Shinella zoogloeoides sp. nov.</title>
        <authorList>
            <person name="Gao J."/>
        </authorList>
    </citation>
    <scope>NUCLEOTIDE SEQUENCE [LARGE SCALE GENOMIC DNA]</scope>
    <source>
        <strain evidence="6 7">DSM 287</strain>
    </source>
</reference>
<name>A0A6N8T8T3_SHIZO</name>
<dbReference type="InterPro" id="IPR011057">
    <property type="entry name" value="Mss4-like_sf"/>
</dbReference>
<dbReference type="RefSeq" id="WP_160784430.1">
    <property type="nucleotide sequence ID" value="NZ_CP086610.1"/>
</dbReference>
<dbReference type="Pfam" id="PF04828">
    <property type="entry name" value="GFA"/>
    <property type="match status" value="1"/>
</dbReference>
<evidence type="ECO:0000256" key="3">
    <source>
        <dbReference type="ARBA" id="ARBA00022833"/>
    </source>
</evidence>
<accession>A0A6N8T8T3</accession>
<dbReference type="PANTHER" id="PTHR33337:SF40">
    <property type="entry name" value="CENP-V_GFA DOMAIN-CONTAINING PROTEIN-RELATED"/>
    <property type="match status" value="1"/>
</dbReference>
<dbReference type="InterPro" id="IPR006913">
    <property type="entry name" value="CENP-V/GFA"/>
</dbReference>
<gene>
    <name evidence="6" type="ORF">GR156_01530</name>
</gene>
<dbReference type="OrthoDB" id="9807246at2"/>
<evidence type="ECO:0000256" key="4">
    <source>
        <dbReference type="ARBA" id="ARBA00023239"/>
    </source>
</evidence>
<evidence type="ECO:0000313" key="6">
    <source>
        <dbReference type="EMBL" id="MXN98970.1"/>
    </source>
</evidence>
<dbReference type="AlphaFoldDB" id="A0A6N8T8T3"/>
<comment type="caution">
    <text evidence="6">The sequence shown here is derived from an EMBL/GenBank/DDBJ whole genome shotgun (WGS) entry which is preliminary data.</text>
</comment>
<evidence type="ECO:0000256" key="1">
    <source>
        <dbReference type="ARBA" id="ARBA00005495"/>
    </source>
</evidence>
<evidence type="ECO:0000259" key="5">
    <source>
        <dbReference type="PROSITE" id="PS51891"/>
    </source>
</evidence>
<dbReference type="GO" id="GO:0016846">
    <property type="term" value="F:carbon-sulfur lyase activity"/>
    <property type="evidence" value="ECO:0007669"/>
    <property type="project" value="InterPro"/>
</dbReference>
<organism evidence="6 7">
    <name type="scientific">Shinella zoogloeoides</name>
    <name type="common">Crabtreella saccharophila</name>
    <dbReference type="NCBI Taxonomy" id="352475"/>
    <lineage>
        <taxon>Bacteria</taxon>
        <taxon>Pseudomonadati</taxon>
        <taxon>Pseudomonadota</taxon>
        <taxon>Alphaproteobacteria</taxon>
        <taxon>Hyphomicrobiales</taxon>
        <taxon>Rhizobiaceae</taxon>
        <taxon>Shinella</taxon>
    </lineage>
</organism>
<comment type="similarity">
    <text evidence="1">Belongs to the Gfa family.</text>
</comment>
<keyword evidence="4" id="KW-0456">Lyase</keyword>
<dbReference type="GO" id="GO:0046872">
    <property type="term" value="F:metal ion binding"/>
    <property type="evidence" value="ECO:0007669"/>
    <property type="project" value="UniProtKB-KW"/>
</dbReference>
<keyword evidence="3" id="KW-0862">Zinc</keyword>
<feature type="domain" description="CENP-V/GFA" evidence="5">
    <location>
        <begin position="5"/>
        <end position="119"/>
    </location>
</feature>
<evidence type="ECO:0000256" key="2">
    <source>
        <dbReference type="ARBA" id="ARBA00022723"/>
    </source>
</evidence>
<evidence type="ECO:0000313" key="7">
    <source>
        <dbReference type="Proteomes" id="UP000440304"/>
    </source>
</evidence>
<proteinExistence type="inferred from homology"/>
<sequence length="132" mass="14606">MSEDHSGRCLCGAVRFRTRGRLRDVIACHCNQCRRQTGHFYAATNVLDEGLTVEGGDNVTWYRASETASRGFCRTCGSALFWKGDGSDYTSLMAGAFDQPTGLKIGMHIFCADKGDYYEIDDGVPQFAQNSR</sequence>
<dbReference type="Proteomes" id="UP000440304">
    <property type="component" value="Unassembled WGS sequence"/>
</dbReference>
<dbReference type="Gene3D" id="3.90.1590.10">
    <property type="entry name" value="glutathione-dependent formaldehyde- activating enzyme (gfa)"/>
    <property type="match status" value="1"/>
</dbReference>
<dbReference type="PROSITE" id="PS51891">
    <property type="entry name" value="CENP_V_GFA"/>
    <property type="match status" value="1"/>
</dbReference>